<evidence type="ECO:0000313" key="2">
    <source>
        <dbReference type="Proteomes" id="UP000015241"/>
    </source>
</evidence>
<dbReference type="InterPro" id="IPR011333">
    <property type="entry name" value="SKP1/BTB/POZ_sf"/>
</dbReference>
<evidence type="ECO:0008006" key="3">
    <source>
        <dbReference type="Google" id="ProtNLM"/>
    </source>
</evidence>
<reference evidence="1 2" key="1">
    <citation type="journal article" date="2012" name="Science">
        <title>The Paleozoic origin of enzymatic lignin decomposition reconstructed from 31 fungal genomes.</title>
        <authorList>
            <person name="Floudas D."/>
            <person name="Binder M."/>
            <person name="Riley R."/>
            <person name="Barry K."/>
            <person name="Blanchette R.A."/>
            <person name="Henrissat B."/>
            <person name="Martinez A.T."/>
            <person name="Otillar R."/>
            <person name="Spatafora J.W."/>
            <person name="Yadav J.S."/>
            <person name="Aerts A."/>
            <person name="Benoit I."/>
            <person name="Boyd A."/>
            <person name="Carlson A."/>
            <person name="Copeland A."/>
            <person name="Coutinho P.M."/>
            <person name="de Vries R.P."/>
            <person name="Ferreira P."/>
            <person name="Findley K."/>
            <person name="Foster B."/>
            <person name="Gaskell J."/>
            <person name="Glotzer D."/>
            <person name="Gorecki P."/>
            <person name="Heitman J."/>
            <person name="Hesse C."/>
            <person name="Hori C."/>
            <person name="Igarashi K."/>
            <person name="Jurgens J.A."/>
            <person name="Kallen N."/>
            <person name="Kersten P."/>
            <person name="Kohler A."/>
            <person name="Kuees U."/>
            <person name="Kumar T.K.A."/>
            <person name="Kuo A."/>
            <person name="LaButti K."/>
            <person name="Larrondo L.F."/>
            <person name="Lindquist E."/>
            <person name="Ling A."/>
            <person name="Lombard V."/>
            <person name="Lucas S."/>
            <person name="Lundell T."/>
            <person name="Martin R."/>
            <person name="McLaughlin D.J."/>
            <person name="Morgenstern I."/>
            <person name="Morin E."/>
            <person name="Murat C."/>
            <person name="Nagy L.G."/>
            <person name="Nolan M."/>
            <person name="Ohm R.A."/>
            <person name="Patyshakuliyeva A."/>
            <person name="Rokas A."/>
            <person name="Ruiz-Duenas F.J."/>
            <person name="Sabat G."/>
            <person name="Salamov A."/>
            <person name="Samejima M."/>
            <person name="Schmutz J."/>
            <person name="Slot J.C."/>
            <person name="St John F."/>
            <person name="Stenlid J."/>
            <person name="Sun H."/>
            <person name="Sun S."/>
            <person name="Syed K."/>
            <person name="Tsang A."/>
            <person name="Wiebenga A."/>
            <person name="Young D."/>
            <person name="Pisabarro A."/>
            <person name="Eastwood D.C."/>
            <person name="Martin F."/>
            <person name="Cullen D."/>
            <person name="Grigoriev I.V."/>
            <person name="Hibbett D.S."/>
        </authorList>
    </citation>
    <scope>NUCLEOTIDE SEQUENCE</scope>
    <source>
        <strain evidence="2">FP-58527</strain>
    </source>
</reference>
<gene>
    <name evidence="1" type="ORF">FOMPIDRAFT_121117</name>
</gene>
<dbReference type="EMBL" id="KE504134">
    <property type="protein sequence ID" value="EPT02613.1"/>
    <property type="molecule type" value="Genomic_DNA"/>
</dbReference>
<dbReference type="HOGENOM" id="CLU_052397_2_1_1"/>
<name>S8EDE8_FOMSC</name>
<dbReference type="AlphaFoldDB" id="S8EDE8"/>
<dbReference type="eggNOG" id="ENOG502SJ9A">
    <property type="taxonomic scope" value="Eukaryota"/>
</dbReference>
<dbReference type="OrthoDB" id="3238622at2759"/>
<protein>
    <recommendedName>
        <fullName evidence="3">BTB domain-containing protein</fullName>
    </recommendedName>
</protein>
<sequence length="305" mass="34085">MLSDGDLSSDDVTLTSPPSEFHPLFNSFSEADIILGSRERVLFRVNIATLKRTSAWFRTMFSLPPKATPPPGSAETLYLDEDTQTLEGLLRMVCGLPIPPLDNFDDVEALLHAAEKYDMPGPASIVRIAVMRPSFLSEPIRLYAVACRYGWAEEARLASTHTLTLNIHAPEHEHTLLKLGTIAVLSLFRLHRSRREALRRRLDEPPFVNDSGDTACSHCGSIADYHTWSILKYKIVMEMDVRAAGDTICSHGLLDWPEARACWEARCSLCSRVLYDKAETLRVVKDCIDTLPRTADHLDVALPIA</sequence>
<dbReference type="Proteomes" id="UP000015241">
    <property type="component" value="Unassembled WGS sequence"/>
</dbReference>
<organism evidence="1 2">
    <name type="scientific">Fomitopsis schrenkii</name>
    <name type="common">Brown rot fungus</name>
    <dbReference type="NCBI Taxonomy" id="2126942"/>
    <lineage>
        <taxon>Eukaryota</taxon>
        <taxon>Fungi</taxon>
        <taxon>Dikarya</taxon>
        <taxon>Basidiomycota</taxon>
        <taxon>Agaricomycotina</taxon>
        <taxon>Agaricomycetes</taxon>
        <taxon>Polyporales</taxon>
        <taxon>Fomitopsis</taxon>
    </lineage>
</organism>
<keyword evidence="2" id="KW-1185">Reference proteome</keyword>
<dbReference type="SUPFAM" id="SSF54695">
    <property type="entry name" value="POZ domain"/>
    <property type="match status" value="1"/>
</dbReference>
<dbReference type="Gene3D" id="3.30.710.10">
    <property type="entry name" value="Potassium Channel Kv1.1, Chain A"/>
    <property type="match status" value="1"/>
</dbReference>
<dbReference type="InParanoid" id="S8EDE8"/>
<accession>S8EDE8</accession>
<dbReference type="STRING" id="743788.S8EDE8"/>
<proteinExistence type="predicted"/>
<evidence type="ECO:0000313" key="1">
    <source>
        <dbReference type="EMBL" id="EPT02613.1"/>
    </source>
</evidence>